<dbReference type="eggNOG" id="KOG1501">
    <property type="taxonomic scope" value="Eukaryota"/>
</dbReference>
<feature type="domain" description="Protein arginine N-methyltransferase" evidence="8">
    <location>
        <begin position="176"/>
        <end position="334"/>
    </location>
</feature>
<dbReference type="Proteomes" id="UP000007266">
    <property type="component" value="Linkage group 3"/>
</dbReference>
<accession>D6WGQ7</accession>
<dbReference type="FunFam" id="2.70.160.11:FF:000037">
    <property type="entry name" value="Protein arginine N-methyltransferase 7"/>
    <property type="match status" value="1"/>
</dbReference>
<evidence type="ECO:0000256" key="2">
    <source>
        <dbReference type="ARBA" id="ARBA00022679"/>
    </source>
</evidence>
<dbReference type="Gene3D" id="3.40.50.150">
    <property type="entry name" value="Vaccinia Virus protein VP39"/>
    <property type="match status" value="2"/>
</dbReference>
<keyword evidence="2 7" id="KW-0808">Transferase</keyword>
<dbReference type="PhylomeDB" id="D6WGQ7"/>
<dbReference type="GO" id="GO:0032259">
    <property type="term" value="P:methylation"/>
    <property type="evidence" value="ECO:0007669"/>
    <property type="project" value="UniProtKB-KW"/>
</dbReference>
<dbReference type="STRING" id="7070.D6WGQ7"/>
<dbReference type="SUPFAM" id="SSF53335">
    <property type="entry name" value="S-adenosyl-L-methionine-dependent methyltransferases"/>
    <property type="match status" value="2"/>
</dbReference>
<dbReference type="InterPro" id="IPR055135">
    <property type="entry name" value="PRMT_dom"/>
</dbReference>
<comment type="function">
    <text evidence="5">Essential arginine methyltransferase that can both catalyze the formation of omega-N monomethylarginine (MMA) and symmetrical dimethylarginine (sDMA). Specifically mediates the symmetrical dimethylation of arginine residues in the small nuclear ribonucleoproteins SmD1 and SmD3.</text>
</comment>
<dbReference type="InterPro" id="IPR025799">
    <property type="entry name" value="Arg_MeTrfase"/>
</dbReference>
<dbReference type="PANTHER" id="PTHR11006:SF4">
    <property type="entry name" value="PROTEIN ARGININE N-METHYLTRANSFERASE 7"/>
    <property type="match status" value="1"/>
</dbReference>
<dbReference type="FunFam" id="2.70.160.11:FF:000014">
    <property type="entry name" value="Protein arginine N-methyltransferase 7"/>
    <property type="match status" value="1"/>
</dbReference>
<evidence type="ECO:0000256" key="4">
    <source>
        <dbReference type="ARBA" id="ARBA00022737"/>
    </source>
</evidence>
<keyword evidence="4" id="KW-0677">Repeat</keyword>
<dbReference type="AlphaFoldDB" id="D6WGQ7"/>
<dbReference type="GO" id="GO:0016274">
    <property type="term" value="F:protein-arginine N-methyltransferase activity"/>
    <property type="evidence" value="ECO:0000318"/>
    <property type="project" value="GO_Central"/>
</dbReference>
<dbReference type="Pfam" id="PF06325">
    <property type="entry name" value="PrmA"/>
    <property type="match status" value="1"/>
</dbReference>
<sequence length="672" mass="75811">MSIFIQKLNPMTGVNDWIVQQEDYDYHQEVARSSFADMLHDTERNKKYETALKSAIEVMHSRGKKANVLDIGTGTGLLSMMAVRHGADSVTACEAFKPMSECAFKVIKRNGFENKIKIIPKRSTDITVGPGGDLGAPCNILVTEVFDTELIGEGALSTFSHAHKVLLEKDCIVVPQSATVYAQVVESPFIQSWNRVKDVYDNEGKLLIKTPSSVRNCAGSAAVHDLQLSQIKPNCLKFLTQPIPVFRFDWSGNTPFIFDQSTIHSIKAAQSGVAQVVFMWWDLQMDTEGKIVLSCAPHWGPPQEAVPWRDHWMQAIYYLPNEVVVSKDAELHLVSCHDEFSLWFNVRLDLRLSEVDYVKPICECGLHMTFSRTRIGQINDASRNKKYISLLEKCIDRDSVILILSDGFYLSLCASKMGAKKIYYVETNYLSRKILIDFVEFNEITNVEVFENIESLVNNGNPEKINMVVGEPYFLNSILPWDNLLFIYLLKGVRNILTNDARLFPKIAVIKGIAVKFSDLNKIRLPLGECEGFVMKDFDELIETSSNISDDNVEAQPLWEYPGIALSKPVDIITIDSNSVPEKVVELSGVFEIDSRHGSCNGIALWIEWLHEEGAKSVISSGPVIPPQVGQQIEWDVHTRQGVCLFADRATSHISYRFKFDFNEGNITFKWE</sequence>
<dbReference type="InterPro" id="IPR014644">
    <property type="entry name" value="MeTrfase_PRMT7"/>
</dbReference>
<evidence type="ECO:0000256" key="6">
    <source>
        <dbReference type="PIRNR" id="PIRNR036946"/>
    </source>
</evidence>
<dbReference type="FunFam" id="3.40.50.150:FF:000070">
    <property type="entry name" value="Protein arginine N-methyltransferase 7"/>
    <property type="match status" value="1"/>
</dbReference>
<dbReference type="GO" id="GO:0006338">
    <property type="term" value="P:chromatin remodeling"/>
    <property type="evidence" value="ECO:0000318"/>
    <property type="project" value="GO_Central"/>
</dbReference>
<dbReference type="PANTHER" id="PTHR11006">
    <property type="entry name" value="PROTEIN ARGININE N-METHYLTRANSFERASE"/>
    <property type="match status" value="1"/>
</dbReference>
<dbReference type="EMBL" id="KQ971327">
    <property type="protein sequence ID" value="EEZ99615.1"/>
    <property type="molecule type" value="Genomic_DNA"/>
</dbReference>
<dbReference type="OrthoDB" id="412876at2759"/>
<dbReference type="OMA" id="CHHDEYS"/>
<protein>
    <recommendedName>
        <fullName evidence="6">Protein arginine N-methyltransferase</fullName>
        <ecNumber evidence="6">2.1.1.-</ecNumber>
    </recommendedName>
</protein>
<evidence type="ECO:0000259" key="8">
    <source>
        <dbReference type="Pfam" id="PF22528"/>
    </source>
</evidence>
<reference evidence="9 10" key="2">
    <citation type="journal article" date="2010" name="Nucleic Acids Res.">
        <title>BeetleBase in 2010: revisions to provide comprehensive genomic information for Tribolium castaneum.</title>
        <authorList>
            <person name="Kim H.S."/>
            <person name="Murphy T."/>
            <person name="Xia J."/>
            <person name="Caragea D."/>
            <person name="Park Y."/>
            <person name="Beeman R.W."/>
            <person name="Lorenzen M.D."/>
            <person name="Butcher S."/>
            <person name="Manak J.R."/>
            <person name="Brown S.J."/>
        </authorList>
    </citation>
    <scope>GENOME REANNOTATION</scope>
    <source>
        <strain evidence="9 10">Georgia GA2</strain>
    </source>
</reference>
<comment type="function">
    <text evidence="6">Arginine methyltransferase that can both catalyze the formation of omega-N monomethylarginine (MMA) and symmetrical dimethylarginine (sDMA).</text>
</comment>
<proteinExistence type="inferred from homology"/>
<gene>
    <name evidence="9" type="primary">AUGUSTUS-3.0.2_02133</name>
    <name evidence="9" type="ORF">TcasGA2_TC002133</name>
</gene>
<evidence type="ECO:0000313" key="10">
    <source>
        <dbReference type="Proteomes" id="UP000007266"/>
    </source>
</evidence>
<dbReference type="InterPro" id="IPR029063">
    <property type="entry name" value="SAM-dependent_MTases_sf"/>
</dbReference>
<dbReference type="CDD" id="cd02440">
    <property type="entry name" value="AdoMet_MTases"/>
    <property type="match status" value="1"/>
</dbReference>
<evidence type="ECO:0000256" key="5">
    <source>
        <dbReference type="ARBA" id="ARBA00025081"/>
    </source>
</evidence>
<evidence type="ECO:0000313" key="9">
    <source>
        <dbReference type="EMBL" id="EEZ99615.1"/>
    </source>
</evidence>
<dbReference type="Pfam" id="PF22528">
    <property type="entry name" value="PRMT_C"/>
    <property type="match status" value="1"/>
</dbReference>
<dbReference type="GO" id="GO:0042054">
    <property type="term" value="F:histone methyltransferase activity"/>
    <property type="evidence" value="ECO:0000318"/>
    <property type="project" value="GO_Central"/>
</dbReference>
<evidence type="ECO:0000256" key="3">
    <source>
        <dbReference type="ARBA" id="ARBA00022691"/>
    </source>
</evidence>
<reference evidence="9 10" key="1">
    <citation type="journal article" date="2008" name="Nature">
        <title>The genome of the model beetle and pest Tribolium castaneum.</title>
        <authorList>
            <consortium name="Tribolium Genome Sequencing Consortium"/>
            <person name="Richards S."/>
            <person name="Gibbs R.A."/>
            <person name="Weinstock G.M."/>
            <person name="Brown S.J."/>
            <person name="Denell R."/>
            <person name="Beeman R.W."/>
            <person name="Gibbs R."/>
            <person name="Beeman R.W."/>
            <person name="Brown S.J."/>
            <person name="Bucher G."/>
            <person name="Friedrich M."/>
            <person name="Grimmelikhuijzen C.J."/>
            <person name="Klingler M."/>
            <person name="Lorenzen M."/>
            <person name="Richards S."/>
            <person name="Roth S."/>
            <person name="Schroder R."/>
            <person name="Tautz D."/>
            <person name="Zdobnov E.M."/>
            <person name="Muzny D."/>
            <person name="Gibbs R.A."/>
            <person name="Weinstock G.M."/>
            <person name="Attaway T."/>
            <person name="Bell S."/>
            <person name="Buhay C.J."/>
            <person name="Chandrabose M.N."/>
            <person name="Chavez D."/>
            <person name="Clerk-Blankenburg K.P."/>
            <person name="Cree A."/>
            <person name="Dao M."/>
            <person name="Davis C."/>
            <person name="Chacko J."/>
            <person name="Dinh H."/>
            <person name="Dugan-Rocha S."/>
            <person name="Fowler G."/>
            <person name="Garner T.T."/>
            <person name="Garnes J."/>
            <person name="Gnirke A."/>
            <person name="Hawes A."/>
            <person name="Hernandez J."/>
            <person name="Hines S."/>
            <person name="Holder M."/>
            <person name="Hume J."/>
            <person name="Jhangiani S.N."/>
            <person name="Joshi V."/>
            <person name="Khan Z.M."/>
            <person name="Jackson L."/>
            <person name="Kovar C."/>
            <person name="Kowis A."/>
            <person name="Lee S."/>
            <person name="Lewis L.R."/>
            <person name="Margolis J."/>
            <person name="Morgan M."/>
            <person name="Nazareth L.V."/>
            <person name="Nguyen N."/>
            <person name="Okwuonu G."/>
            <person name="Parker D."/>
            <person name="Richards S."/>
            <person name="Ruiz S.J."/>
            <person name="Santibanez J."/>
            <person name="Savard J."/>
            <person name="Scherer S.E."/>
            <person name="Schneider B."/>
            <person name="Sodergren E."/>
            <person name="Tautz D."/>
            <person name="Vattahil S."/>
            <person name="Villasana D."/>
            <person name="White C.S."/>
            <person name="Wright R."/>
            <person name="Park Y."/>
            <person name="Beeman R.W."/>
            <person name="Lord J."/>
            <person name="Oppert B."/>
            <person name="Lorenzen M."/>
            <person name="Brown S."/>
            <person name="Wang L."/>
            <person name="Savard J."/>
            <person name="Tautz D."/>
            <person name="Richards S."/>
            <person name="Weinstock G."/>
            <person name="Gibbs R.A."/>
            <person name="Liu Y."/>
            <person name="Worley K."/>
            <person name="Weinstock G."/>
            <person name="Elsik C.G."/>
            <person name="Reese J.T."/>
            <person name="Elhaik E."/>
            <person name="Landan G."/>
            <person name="Graur D."/>
            <person name="Arensburger P."/>
            <person name="Atkinson P."/>
            <person name="Beeman R.W."/>
            <person name="Beidler J."/>
            <person name="Brown S.J."/>
            <person name="Demuth J.P."/>
            <person name="Drury D.W."/>
            <person name="Du Y.Z."/>
            <person name="Fujiwara H."/>
            <person name="Lorenzen M."/>
            <person name="Maselli V."/>
            <person name="Osanai M."/>
            <person name="Park Y."/>
            <person name="Robertson H.M."/>
            <person name="Tu Z."/>
            <person name="Wang J.J."/>
            <person name="Wang S."/>
            <person name="Richards S."/>
            <person name="Song H."/>
            <person name="Zhang L."/>
            <person name="Sodergren E."/>
            <person name="Werner D."/>
            <person name="Stanke M."/>
            <person name="Morgenstern B."/>
            <person name="Solovyev V."/>
            <person name="Kosarev P."/>
            <person name="Brown G."/>
            <person name="Chen H.C."/>
            <person name="Ermolaeva O."/>
            <person name="Hlavina W."/>
            <person name="Kapustin Y."/>
            <person name="Kiryutin B."/>
            <person name="Kitts P."/>
            <person name="Maglott D."/>
            <person name="Pruitt K."/>
            <person name="Sapojnikov V."/>
            <person name="Souvorov A."/>
            <person name="Mackey A.J."/>
            <person name="Waterhouse R.M."/>
            <person name="Wyder S."/>
            <person name="Zdobnov E.M."/>
            <person name="Zdobnov E.M."/>
            <person name="Wyder S."/>
            <person name="Kriventseva E.V."/>
            <person name="Kadowaki T."/>
            <person name="Bork P."/>
            <person name="Aranda M."/>
            <person name="Bao R."/>
            <person name="Beermann A."/>
            <person name="Berns N."/>
            <person name="Bolognesi R."/>
            <person name="Bonneton F."/>
            <person name="Bopp D."/>
            <person name="Brown S.J."/>
            <person name="Bucher G."/>
            <person name="Butts T."/>
            <person name="Chaumot A."/>
            <person name="Denell R.E."/>
            <person name="Ferrier D.E."/>
            <person name="Friedrich M."/>
            <person name="Gordon C.M."/>
            <person name="Jindra M."/>
            <person name="Klingler M."/>
            <person name="Lan Q."/>
            <person name="Lattorff H.M."/>
            <person name="Laudet V."/>
            <person name="von Levetsow C."/>
            <person name="Liu Z."/>
            <person name="Lutz R."/>
            <person name="Lynch J.A."/>
            <person name="da Fonseca R.N."/>
            <person name="Posnien N."/>
            <person name="Reuter R."/>
            <person name="Roth S."/>
            <person name="Savard J."/>
            <person name="Schinko J.B."/>
            <person name="Schmitt C."/>
            <person name="Schoppmeier M."/>
            <person name="Schroder R."/>
            <person name="Shippy T.D."/>
            <person name="Simonnet F."/>
            <person name="Marques-Souza H."/>
            <person name="Tautz D."/>
            <person name="Tomoyasu Y."/>
            <person name="Trauner J."/>
            <person name="Van der Zee M."/>
            <person name="Vervoort M."/>
            <person name="Wittkopp N."/>
            <person name="Wimmer E.A."/>
            <person name="Yang X."/>
            <person name="Jones A.K."/>
            <person name="Sattelle D.B."/>
            <person name="Ebert P.R."/>
            <person name="Nelson D."/>
            <person name="Scott J.G."/>
            <person name="Beeman R.W."/>
            <person name="Muthukrishnan S."/>
            <person name="Kramer K.J."/>
            <person name="Arakane Y."/>
            <person name="Beeman R.W."/>
            <person name="Zhu Q."/>
            <person name="Hogenkamp D."/>
            <person name="Dixit R."/>
            <person name="Oppert B."/>
            <person name="Jiang H."/>
            <person name="Zou Z."/>
            <person name="Marshall J."/>
            <person name="Elpidina E."/>
            <person name="Vinokurov K."/>
            <person name="Oppert C."/>
            <person name="Zou Z."/>
            <person name="Evans J."/>
            <person name="Lu Z."/>
            <person name="Zhao P."/>
            <person name="Sumathipala N."/>
            <person name="Altincicek B."/>
            <person name="Vilcinskas A."/>
            <person name="Williams M."/>
            <person name="Hultmark D."/>
            <person name="Hetru C."/>
            <person name="Jiang H."/>
            <person name="Grimmelikhuijzen C.J."/>
            <person name="Hauser F."/>
            <person name="Cazzamali G."/>
            <person name="Williamson M."/>
            <person name="Park Y."/>
            <person name="Li B."/>
            <person name="Tanaka Y."/>
            <person name="Predel R."/>
            <person name="Neupert S."/>
            <person name="Schachtner J."/>
            <person name="Verleyen P."/>
            <person name="Raible F."/>
            <person name="Bork P."/>
            <person name="Friedrich M."/>
            <person name="Walden K.K."/>
            <person name="Robertson H.M."/>
            <person name="Angeli S."/>
            <person name="Foret S."/>
            <person name="Bucher G."/>
            <person name="Schuetz S."/>
            <person name="Maleszka R."/>
            <person name="Wimmer E.A."/>
            <person name="Beeman R.W."/>
            <person name="Lorenzen M."/>
            <person name="Tomoyasu Y."/>
            <person name="Miller S.C."/>
            <person name="Grossmann D."/>
            <person name="Bucher G."/>
        </authorList>
    </citation>
    <scope>NUCLEOTIDE SEQUENCE [LARGE SCALE GENOMIC DNA]</scope>
    <source>
        <strain evidence="9 10">Georgia GA2</strain>
    </source>
</reference>
<dbReference type="EC" id="2.1.1.-" evidence="6"/>
<name>D6WGQ7_TRICA</name>
<dbReference type="KEGG" id="tca:655557"/>
<keyword evidence="3 7" id="KW-0949">S-adenosyl-L-methionine</keyword>
<dbReference type="GO" id="GO:0006355">
    <property type="term" value="P:regulation of DNA-templated transcription"/>
    <property type="evidence" value="ECO:0000318"/>
    <property type="project" value="GO_Central"/>
</dbReference>
<keyword evidence="1 7" id="KW-0489">Methyltransferase</keyword>
<evidence type="ECO:0000256" key="7">
    <source>
        <dbReference type="PROSITE-ProRule" id="PRU01015"/>
    </source>
</evidence>
<keyword evidence="10" id="KW-1185">Reference proteome</keyword>
<organism evidence="9 10">
    <name type="scientific">Tribolium castaneum</name>
    <name type="common">Red flour beetle</name>
    <dbReference type="NCBI Taxonomy" id="7070"/>
    <lineage>
        <taxon>Eukaryota</taxon>
        <taxon>Metazoa</taxon>
        <taxon>Ecdysozoa</taxon>
        <taxon>Arthropoda</taxon>
        <taxon>Hexapoda</taxon>
        <taxon>Insecta</taxon>
        <taxon>Pterygota</taxon>
        <taxon>Neoptera</taxon>
        <taxon>Endopterygota</taxon>
        <taxon>Coleoptera</taxon>
        <taxon>Polyphaga</taxon>
        <taxon>Cucujiformia</taxon>
        <taxon>Tenebrionidae</taxon>
        <taxon>Tenebrionidae incertae sedis</taxon>
        <taxon>Tribolium</taxon>
    </lineage>
</organism>
<evidence type="ECO:0000256" key="1">
    <source>
        <dbReference type="ARBA" id="ARBA00022603"/>
    </source>
</evidence>
<dbReference type="PROSITE" id="PS51678">
    <property type="entry name" value="SAM_MT_PRMT"/>
    <property type="match status" value="2"/>
</dbReference>
<dbReference type="HOGENOM" id="CLU_015180_0_0_1"/>
<comment type="similarity">
    <text evidence="6">Belongs to the class I-like SAM-binding methyltransferase superfamily. Protein arginine N-methyltransferase family. PRMT7 subfamily.</text>
</comment>
<dbReference type="FunFam" id="3.40.50.150:FF:000071">
    <property type="entry name" value="Protein arginine N-methyltransferase 7"/>
    <property type="match status" value="1"/>
</dbReference>
<dbReference type="PIRSF" id="PIRSF036946">
    <property type="entry name" value="Arg_N-mtase"/>
    <property type="match status" value="1"/>
</dbReference>
<dbReference type="Gene3D" id="2.70.160.11">
    <property type="entry name" value="Hnrnp arginine n-methyltransferase1"/>
    <property type="match status" value="2"/>
</dbReference>